<dbReference type="EMBL" id="CAFABG010000055">
    <property type="protein sequence ID" value="CAB4829472.1"/>
    <property type="molecule type" value="Genomic_DNA"/>
</dbReference>
<name>A0A6J7A9F8_9ZZZZ</name>
<protein>
    <submittedName>
        <fullName evidence="2">Unannotated protein</fullName>
    </submittedName>
</protein>
<dbReference type="PRINTS" id="PR00081">
    <property type="entry name" value="GDHRDH"/>
</dbReference>
<gene>
    <name evidence="2" type="ORF">UFOPK3181_00788</name>
</gene>
<dbReference type="PRINTS" id="PR00080">
    <property type="entry name" value="SDRFAMILY"/>
</dbReference>
<dbReference type="FunFam" id="3.40.50.720:FF:000084">
    <property type="entry name" value="Short-chain dehydrogenase reductase"/>
    <property type="match status" value="1"/>
</dbReference>
<dbReference type="GO" id="GO:0016616">
    <property type="term" value="F:oxidoreductase activity, acting on the CH-OH group of donors, NAD or NADP as acceptor"/>
    <property type="evidence" value="ECO:0007669"/>
    <property type="project" value="TreeGrafter"/>
</dbReference>
<sequence length="244" mass="25494">MDLKKVTIVTGATSGIGRATAIFLAKRGHQVVCADLSATKLGELQELTGGICIEADVRIESEVDALIKGAVDKYGRIDGVVNCAGIEESFVDARDMTLEVFENTMRTNVTGSFLVARAAGRVMVPQGSGSIVLIGSILSTVGYGGNTAYTTSKGAVLQLGKALAVDWSKFGVRVNVIGPGPVATPMAKASLEDPVKSVWLRDRTPMGRPAQPNEVASACAFLLSDDASYITGTYLPVDGGWLAL</sequence>
<proteinExistence type="inferred from homology"/>
<accession>A0A6J7A9F8</accession>
<dbReference type="SUPFAM" id="SSF51735">
    <property type="entry name" value="NAD(P)-binding Rossmann-fold domains"/>
    <property type="match status" value="1"/>
</dbReference>
<dbReference type="InterPro" id="IPR020904">
    <property type="entry name" value="Sc_DH/Rdtase_CS"/>
</dbReference>
<evidence type="ECO:0000256" key="1">
    <source>
        <dbReference type="ARBA" id="ARBA00006484"/>
    </source>
</evidence>
<dbReference type="InterPro" id="IPR002347">
    <property type="entry name" value="SDR_fam"/>
</dbReference>
<evidence type="ECO:0000313" key="2">
    <source>
        <dbReference type="EMBL" id="CAB4829472.1"/>
    </source>
</evidence>
<dbReference type="PANTHER" id="PTHR42760:SF124">
    <property type="entry name" value="SHORT-CHAIN DEHYDROGENASE_REDUCTASE"/>
    <property type="match status" value="1"/>
</dbReference>
<dbReference type="PANTHER" id="PTHR42760">
    <property type="entry name" value="SHORT-CHAIN DEHYDROGENASES/REDUCTASES FAMILY MEMBER"/>
    <property type="match status" value="1"/>
</dbReference>
<organism evidence="2">
    <name type="scientific">freshwater metagenome</name>
    <dbReference type="NCBI Taxonomy" id="449393"/>
    <lineage>
        <taxon>unclassified sequences</taxon>
        <taxon>metagenomes</taxon>
        <taxon>ecological metagenomes</taxon>
    </lineage>
</organism>
<dbReference type="Gene3D" id="3.40.50.720">
    <property type="entry name" value="NAD(P)-binding Rossmann-like Domain"/>
    <property type="match status" value="1"/>
</dbReference>
<dbReference type="Pfam" id="PF13561">
    <property type="entry name" value="adh_short_C2"/>
    <property type="match status" value="1"/>
</dbReference>
<dbReference type="AlphaFoldDB" id="A0A6J7A9F8"/>
<dbReference type="CDD" id="cd05233">
    <property type="entry name" value="SDR_c"/>
    <property type="match status" value="1"/>
</dbReference>
<comment type="similarity">
    <text evidence="1">Belongs to the short-chain dehydrogenases/reductases (SDR) family.</text>
</comment>
<dbReference type="PROSITE" id="PS00061">
    <property type="entry name" value="ADH_SHORT"/>
    <property type="match status" value="1"/>
</dbReference>
<dbReference type="InterPro" id="IPR036291">
    <property type="entry name" value="NAD(P)-bd_dom_sf"/>
</dbReference>
<reference evidence="2" key="1">
    <citation type="submission" date="2020-05" db="EMBL/GenBank/DDBJ databases">
        <authorList>
            <person name="Chiriac C."/>
            <person name="Salcher M."/>
            <person name="Ghai R."/>
            <person name="Kavagutti S V."/>
        </authorList>
    </citation>
    <scope>NUCLEOTIDE SEQUENCE</scope>
</reference>